<dbReference type="EMBL" id="FYEX01000001">
    <property type="protein sequence ID" value="SNC59207.1"/>
    <property type="molecule type" value="Genomic_DNA"/>
</dbReference>
<evidence type="ECO:0000256" key="1">
    <source>
        <dbReference type="SAM" id="MobiDB-lite"/>
    </source>
</evidence>
<proteinExistence type="predicted"/>
<name>A0A212SZK8_9BURK</name>
<protein>
    <submittedName>
        <fullName evidence="3">SprT-like family protein</fullName>
    </submittedName>
</protein>
<evidence type="ECO:0000259" key="2">
    <source>
        <dbReference type="Pfam" id="PF10263"/>
    </source>
</evidence>
<feature type="region of interest" description="Disordered" evidence="1">
    <location>
        <begin position="201"/>
        <end position="220"/>
    </location>
</feature>
<evidence type="ECO:0000313" key="3">
    <source>
        <dbReference type="EMBL" id="SNC59207.1"/>
    </source>
</evidence>
<dbReference type="OrthoDB" id="9128446at2"/>
<organism evidence="3 4">
    <name type="scientific">Polynucleobacter victoriensis</name>
    <dbReference type="NCBI Taxonomy" id="2049319"/>
    <lineage>
        <taxon>Bacteria</taxon>
        <taxon>Pseudomonadati</taxon>
        <taxon>Pseudomonadota</taxon>
        <taxon>Betaproteobacteria</taxon>
        <taxon>Burkholderiales</taxon>
        <taxon>Burkholderiaceae</taxon>
        <taxon>Polynucleobacter</taxon>
    </lineage>
</organism>
<gene>
    <name evidence="3" type="ORF">SAMN06295916_0017</name>
</gene>
<dbReference type="AlphaFoldDB" id="A0A212SZK8"/>
<feature type="domain" description="SprT-like" evidence="2">
    <location>
        <begin position="40"/>
        <end position="112"/>
    </location>
</feature>
<dbReference type="RefSeq" id="WP_088811898.1">
    <property type="nucleotide sequence ID" value="NZ_FYEX01000001.1"/>
</dbReference>
<evidence type="ECO:0000313" key="4">
    <source>
        <dbReference type="Proteomes" id="UP000197215"/>
    </source>
</evidence>
<reference evidence="3 4" key="1">
    <citation type="submission" date="2017-06" db="EMBL/GenBank/DDBJ databases">
        <authorList>
            <person name="Kim H.J."/>
            <person name="Triplett B.A."/>
        </authorList>
    </citation>
    <scope>NUCLEOTIDE SEQUENCE [LARGE SCALE GENOMIC DNA]</scope>
    <source>
        <strain evidence="3 4">MWH-VicM1</strain>
    </source>
</reference>
<keyword evidence="4" id="KW-1185">Reference proteome</keyword>
<sequence>MSTNIAQSHTTRESWLQAAVHALEPTFSKAGFAIPPVKVSCGWPASSSPRTTLGQCWPKERSGDMVNEIFVSPKIDDPVDVLDTLVHELCHAIDDCHSGHGQDFKEIAQCVGLEGPARSAHASEELKVRLMMVAERLGQYPHKAIVFPPPRANNTQRAKAKCSQCGYEVSLLKKWATMGAPICPKDNIRMEEVVTDLLQETAEEEKARKDKEKEIKRAVS</sequence>
<dbReference type="Pfam" id="PF10263">
    <property type="entry name" value="SprT-like"/>
    <property type="match status" value="1"/>
</dbReference>
<feature type="compositionally biased region" description="Basic and acidic residues" evidence="1">
    <location>
        <begin position="204"/>
        <end position="220"/>
    </location>
</feature>
<dbReference type="Proteomes" id="UP000197215">
    <property type="component" value="Unassembled WGS sequence"/>
</dbReference>
<accession>A0A212SZK8</accession>
<dbReference type="InterPro" id="IPR006640">
    <property type="entry name" value="SprT-like_domain"/>
</dbReference>
<dbReference type="GO" id="GO:0006950">
    <property type="term" value="P:response to stress"/>
    <property type="evidence" value="ECO:0007669"/>
    <property type="project" value="UniProtKB-ARBA"/>
</dbReference>